<feature type="compositionally biased region" description="Pro residues" evidence="1">
    <location>
        <begin position="415"/>
        <end position="430"/>
    </location>
</feature>
<sequence>MTFIETFHGYIETTADTLLVFEACRRGILPKITRRLQEKERSLIRSGTVLVFDERESGIKRWTDGLVWSPSRILGNFLIYRELVGLNKRQDKYDDKDPRYTLSPPPPSSSYPYERRQPASSSLDQVNKHRERALVGSLTTSYRFKPDGLIKKTTSIVVNGSHLHLISYYNKDDVLNNILATPSSTPQLAHLHISDMIQRQSFRVSPLLELSSAQLYAQPQQQPSSSSHDAIIDRRDYSPSLPSPSSSPPCATSSHTMMYYPSSLTKPVNYVAYGNGQQRQRRRSPSPVNNRMYAPRKASRISTDDSSVQSSVSSISSPHEHPMYSGESSNITDYLMYGSNAPTDTYQLPADLDIKSKTSFMPMNTHHQPTTSTKPGTFHHHHAPPSPSGHSHNSTLTYFTQHRPPMEDSHLQAPLLPPPTTMSNPSPPSPVSDRQLYPPIRQVSMPTMYSSPLATPF</sequence>
<dbReference type="GO" id="GO:0003677">
    <property type="term" value="F:DNA binding"/>
    <property type="evidence" value="ECO:0007669"/>
    <property type="project" value="TreeGrafter"/>
</dbReference>
<feature type="region of interest" description="Disordered" evidence="1">
    <location>
        <begin position="405"/>
        <end position="432"/>
    </location>
</feature>
<evidence type="ECO:0000313" key="3">
    <source>
        <dbReference type="Proteomes" id="UP000078561"/>
    </source>
</evidence>
<dbReference type="PANTHER" id="PTHR28027:SF2">
    <property type="entry name" value="TRANSCRIPTIONAL REGULATOR MIT1"/>
    <property type="match status" value="1"/>
</dbReference>
<feature type="region of interest" description="Disordered" evidence="1">
    <location>
        <begin position="275"/>
        <end position="327"/>
    </location>
</feature>
<reference evidence="2" key="1">
    <citation type="submission" date="2016-04" db="EMBL/GenBank/DDBJ databases">
        <authorList>
            <person name="Evans L.H."/>
            <person name="Alamgir A."/>
            <person name="Owens N."/>
            <person name="Weber N.D."/>
            <person name="Virtaneva K."/>
            <person name="Barbian K."/>
            <person name="Babar A."/>
            <person name="Rosenke K."/>
        </authorList>
    </citation>
    <scope>NUCLEOTIDE SEQUENCE [LARGE SCALE GENOMIC DNA]</scope>
    <source>
        <strain evidence="2">CBS 101.48</strain>
    </source>
</reference>
<dbReference type="Pfam" id="PF09729">
    <property type="entry name" value="Gti1_Pac2"/>
    <property type="match status" value="1"/>
</dbReference>
<dbReference type="EMBL" id="LT554895">
    <property type="protein sequence ID" value="SAM08612.1"/>
    <property type="molecule type" value="Genomic_DNA"/>
</dbReference>
<evidence type="ECO:0000256" key="1">
    <source>
        <dbReference type="SAM" id="MobiDB-lite"/>
    </source>
</evidence>
<feature type="region of interest" description="Disordered" evidence="1">
    <location>
        <begin position="365"/>
        <end position="393"/>
    </location>
</feature>
<feature type="compositionally biased region" description="Low complexity" evidence="1">
    <location>
        <begin position="300"/>
        <end position="317"/>
    </location>
</feature>
<keyword evidence="3" id="KW-1185">Reference proteome</keyword>
<protein>
    <submittedName>
        <fullName evidence="2">Uncharacterized protein</fullName>
    </submittedName>
</protein>
<dbReference type="Proteomes" id="UP000078561">
    <property type="component" value="Unassembled WGS sequence"/>
</dbReference>
<name>A0A168SLQ5_ABSGL</name>
<dbReference type="InParanoid" id="A0A168SLQ5"/>
<dbReference type="OrthoDB" id="5572844at2759"/>
<feature type="compositionally biased region" description="Polar residues" evidence="1">
    <location>
        <begin position="365"/>
        <end position="375"/>
    </location>
</feature>
<dbReference type="InterPro" id="IPR018608">
    <property type="entry name" value="Gti1/Pac2"/>
</dbReference>
<accession>A0A168SLQ5</accession>
<dbReference type="AlphaFoldDB" id="A0A168SLQ5"/>
<dbReference type="OMA" id="PPMEDSH"/>
<feature type="region of interest" description="Disordered" evidence="1">
    <location>
        <begin position="234"/>
        <end position="254"/>
    </location>
</feature>
<evidence type="ECO:0000313" key="2">
    <source>
        <dbReference type="EMBL" id="SAM08612.1"/>
    </source>
</evidence>
<gene>
    <name evidence="2" type="primary">ABSGL_14275.1 scaffold 14385</name>
</gene>
<proteinExistence type="predicted"/>
<organism evidence="2">
    <name type="scientific">Absidia glauca</name>
    <name type="common">Pin mould</name>
    <dbReference type="NCBI Taxonomy" id="4829"/>
    <lineage>
        <taxon>Eukaryota</taxon>
        <taxon>Fungi</taxon>
        <taxon>Fungi incertae sedis</taxon>
        <taxon>Mucoromycota</taxon>
        <taxon>Mucoromycotina</taxon>
        <taxon>Mucoromycetes</taxon>
        <taxon>Mucorales</taxon>
        <taxon>Cunninghamellaceae</taxon>
        <taxon>Absidia</taxon>
    </lineage>
</organism>
<dbReference type="PANTHER" id="PTHR28027">
    <property type="entry name" value="TRANSCRIPTIONAL REGULATOR MIT1"/>
    <property type="match status" value="1"/>
</dbReference>
<feature type="region of interest" description="Disordered" evidence="1">
    <location>
        <begin position="91"/>
        <end position="126"/>
    </location>
</feature>